<feature type="transmembrane region" description="Helical" evidence="1">
    <location>
        <begin position="58"/>
        <end position="76"/>
    </location>
</feature>
<evidence type="ECO:0000313" key="2">
    <source>
        <dbReference type="EMBL" id="UUL84263.1"/>
    </source>
</evidence>
<protein>
    <recommendedName>
        <fullName evidence="4">Flippase-like domain-containing protein</fullName>
    </recommendedName>
</protein>
<feature type="transmembrane region" description="Helical" evidence="1">
    <location>
        <begin position="269"/>
        <end position="294"/>
    </location>
</feature>
<dbReference type="EMBL" id="CP101740">
    <property type="protein sequence ID" value="UUL84263.1"/>
    <property type="molecule type" value="Genomic_DNA"/>
</dbReference>
<evidence type="ECO:0000313" key="3">
    <source>
        <dbReference type="Proteomes" id="UP001058533"/>
    </source>
</evidence>
<proteinExistence type="predicted"/>
<name>A0ABY5LE05_9SPHN</name>
<keyword evidence="3" id="KW-1185">Reference proteome</keyword>
<keyword evidence="1" id="KW-1133">Transmembrane helix</keyword>
<feature type="transmembrane region" description="Helical" evidence="1">
    <location>
        <begin position="20"/>
        <end position="38"/>
    </location>
</feature>
<accession>A0ABY5LE05</accession>
<feature type="transmembrane region" description="Helical" evidence="1">
    <location>
        <begin position="96"/>
        <end position="113"/>
    </location>
</feature>
<gene>
    <name evidence="2" type="ORF">NMP03_10270</name>
</gene>
<evidence type="ECO:0008006" key="4">
    <source>
        <dbReference type="Google" id="ProtNLM"/>
    </source>
</evidence>
<feature type="transmembrane region" description="Helical" evidence="1">
    <location>
        <begin position="165"/>
        <end position="183"/>
    </location>
</feature>
<keyword evidence="1" id="KW-0472">Membrane</keyword>
<sequence length="298" mass="32611">MISVPELDSLQPIETIKRRWPRILGAALSLAMIVGLGFELFGEGLAALQQAVPTHPGFYIAFLILYMSPPTFDYVIFRRLWGIPLEGMMALHKKRIANEVVIGYSGEAYFYAWARARMKMVAAPFGAVKDVTILSAIAGNGITLLMIGLALPFGATLLTENQFETLLGSAAVIVATSLPFLLFSRRVFSLPRPTLWWVFGVHCLRLLVGSTMIGLAWHFAMPDVSVGMWLFLAAGRLLVSRLPLVPNKDLLFANFAIILIGQGEALSELIAVTAAMVLLLHGVLIGLFGIHALIRNPR</sequence>
<dbReference type="Proteomes" id="UP001058533">
    <property type="component" value="Chromosome"/>
</dbReference>
<organism evidence="2 3">
    <name type="scientific">Sphingomonas qomolangmaensis</name>
    <dbReference type="NCBI Taxonomy" id="2918765"/>
    <lineage>
        <taxon>Bacteria</taxon>
        <taxon>Pseudomonadati</taxon>
        <taxon>Pseudomonadota</taxon>
        <taxon>Alphaproteobacteria</taxon>
        <taxon>Sphingomonadales</taxon>
        <taxon>Sphingomonadaceae</taxon>
        <taxon>Sphingomonas</taxon>
    </lineage>
</organism>
<feature type="transmembrane region" description="Helical" evidence="1">
    <location>
        <begin position="195"/>
        <end position="219"/>
    </location>
</feature>
<feature type="transmembrane region" description="Helical" evidence="1">
    <location>
        <begin position="133"/>
        <end position="153"/>
    </location>
</feature>
<evidence type="ECO:0000256" key="1">
    <source>
        <dbReference type="SAM" id="Phobius"/>
    </source>
</evidence>
<keyword evidence="1" id="KW-0812">Transmembrane</keyword>
<reference evidence="2" key="1">
    <citation type="submission" date="2022-07" db="EMBL/GenBank/DDBJ databases">
        <title>Sphingomonas sp. nov., a novel bacterium isolated from the north slope of the Mount Everest.</title>
        <authorList>
            <person name="Cui X."/>
            <person name="Liu Y."/>
        </authorList>
    </citation>
    <scope>NUCLEOTIDE SEQUENCE</scope>
    <source>
        <strain evidence="2">S5-59</strain>
    </source>
</reference>